<evidence type="ECO:0000256" key="2">
    <source>
        <dbReference type="ARBA" id="ARBA00005336"/>
    </source>
</evidence>
<dbReference type="Pfam" id="PF14310">
    <property type="entry name" value="Fn3-like"/>
    <property type="match status" value="1"/>
</dbReference>
<dbReference type="Gene3D" id="2.60.40.10">
    <property type="entry name" value="Immunoglobulins"/>
    <property type="match status" value="1"/>
</dbReference>
<proteinExistence type="inferred from homology"/>
<keyword evidence="5 8" id="KW-0378">Hydrolase</keyword>
<name>A0ABS5VXC4_9BACT</name>
<dbReference type="EMBL" id="JAHESD010000080">
    <property type="protein sequence ID" value="MBT1706059.1"/>
    <property type="molecule type" value="Genomic_DNA"/>
</dbReference>
<dbReference type="RefSeq" id="WP_254156820.1">
    <property type="nucleotide sequence ID" value="NZ_JAHESD010000080.1"/>
</dbReference>
<dbReference type="GO" id="GO:0016787">
    <property type="term" value="F:hydrolase activity"/>
    <property type="evidence" value="ECO:0007669"/>
    <property type="project" value="UniProtKB-KW"/>
</dbReference>
<dbReference type="PANTHER" id="PTHR30620">
    <property type="entry name" value="PERIPLASMIC BETA-GLUCOSIDASE-RELATED"/>
    <property type="match status" value="1"/>
</dbReference>
<keyword evidence="4" id="KW-0732">Signal</keyword>
<organism evidence="8 9">
    <name type="scientific">Chryseosolibacter indicus</name>
    <dbReference type="NCBI Taxonomy" id="2782351"/>
    <lineage>
        <taxon>Bacteria</taxon>
        <taxon>Pseudomonadati</taxon>
        <taxon>Bacteroidota</taxon>
        <taxon>Cytophagia</taxon>
        <taxon>Cytophagales</taxon>
        <taxon>Chryseotaleaceae</taxon>
        <taxon>Chryseosolibacter</taxon>
    </lineage>
</organism>
<dbReference type="PRINTS" id="PR00133">
    <property type="entry name" value="GLHYDRLASE3"/>
</dbReference>
<dbReference type="Gene3D" id="3.40.50.1700">
    <property type="entry name" value="Glycoside hydrolase family 3 C-terminal domain"/>
    <property type="match status" value="1"/>
</dbReference>
<dbReference type="InterPro" id="IPR001764">
    <property type="entry name" value="Glyco_hydro_3_N"/>
</dbReference>
<dbReference type="Gene3D" id="3.20.20.300">
    <property type="entry name" value="Glycoside hydrolase, family 3, N-terminal domain"/>
    <property type="match status" value="1"/>
</dbReference>
<evidence type="ECO:0000313" key="8">
    <source>
        <dbReference type="EMBL" id="MBT1706059.1"/>
    </source>
</evidence>
<dbReference type="InterPro" id="IPR017853">
    <property type="entry name" value="GH"/>
</dbReference>
<dbReference type="InterPro" id="IPR036881">
    <property type="entry name" value="Glyco_hydro_3_C_sf"/>
</dbReference>
<comment type="similarity">
    <text evidence="2">Belongs to the glycosyl hydrolase 3 family.</text>
</comment>
<evidence type="ECO:0000256" key="3">
    <source>
        <dbReference type="ARBA" id="ARBA00012744"/>
    </source>
</evidence>
<evidence type="ECO:0000313" key="9">
    <source>
        <dbReference type="Proteomes" id="UP000772618"/>
    </source>
</evidence>
<dbReference type="InterPro" id="IPR026891">
    <property type="entry name" value="Fn3-like"/>
</dbReference>
<evidence type="ECO:0000256" key="6">
    <source>
        <dbReference type="ARBA" id="ARBA00023295"/>
    </source>
</evidence>
<dbReference type="InterPro" id="IPR051915">
    <property type="entry name" value="Cellulose_Degrad_GH3"/>
</dbReference>
<evidence type="ECO:0000256" key="5">
    <source>
        <dbReference type="ARBA" id="ARBA00022801"/>
    </source>
</evidence>
<dbReference type="EC" id="3.2.1.21" evidence="3"/>
<dbReference type="InterPro" id="IPR036962">
    <property type="entry name" value="Glyco_hydro_3_N_sf"/>
</dbReference>
<comment type="caution">
    <text evidence="8">The sequence shown here is derived from an EMBL/GenBank/DDBJ whole genome shotgun (WGS) entry which is preliminary data.</text>
</comment>
<dbReference type="Proteomes" id="UP000772618">
    <property type="component" value="Unassembled WGS sequence"/>
</dbReference>
<dbReference type="Pfam" id="PF01915">
    <property type="entry name" value="Glyco_hydro_3_C"/>
    <property type="match status" value="1"/>
</dbReference>
<gene>
    <name evidence="8" type="ORF">KK060_22400</name>
</gene>
<dbReference type="InterPro" id="IPR013783">
    <property type="entry name" value="Ig-like_fold"/>
</dbReference>
<evidence type="ECO:0000256" key="1">
    <source>
        <dbReference type="ARBA" id="ARBA00000448"/>
    </source>
</evidence>
<keyword evidence="6" id="KW-0326">Glycosidase</keyword>
<dbReference type="SUPFAM" id="SSF51445">
    <property type="entry name" value="(Trans)glycosidases"/>
    <property type="match status" value="1"/>
</dbReference>
<reference evidence="8 9" key="1">
    <citation type="submission" date="2021-05" db="EMBL/GenBank/DDBJ databases">
        <title>A Polyphasic approach of four new species of the genus Ohtaekwangia: Ohtaekwangia histidinii sp. nov., Ohtaekwangia cretensis sp. nov., Ohtaekwangia indiensis sp. nov., Ohtaekwangia reichenbachii sp. nov. from diverse environment.</title>
        <authorList>
            <person name="Octaviana S."/>
        </authorList>
    </citation>
    <scope>NUCLEOTIDE SEQUENCE [LARGE SCALE GENOMIC DNA]</scope>
    <source>
        <strain evidence="8 9">PWU20</strain>
    </source>
</reference>
<dbReference type="SUPFAM" id="SSF52279">
    <property type="entry name" value="Beta-D-glucan exohydrolase, C-terminal domain"/>
    <property type="match status" value="1"/>
</dbReference>
<sequence length="769" mass="85430">MFTKRVVAIVMAILVLSGFNTINKPQKEDPSSIAKRRKAERSNNPQIEKKIDELLSKMTLEEKIGQMTQINNSEIVTNAQWGNGADLSIEIKVDTARLGKMLRKYHVGSFLNGIAVSPETWYKFYKDLQEYNMKVSRLKIPIIYGVDHMHGPNYVEGATIFPHAINTAATYNNKFPEEMARVTAIETADLGHQWLFAPVFDLSRTPLWGRFYETLGESPYVAATMGSIFVKTAQNETAVAPYKIGATAKHFLAYSDPKYGWDRGPVDVSDQALYEFHVPPFKAAIEAGVKTVMINSGEINGVPVHASYRILTQLLRDELKFKGVAVTDWEDIIRLYRNHKVAQNEKEATYKAIMAGVDVAMTPYTTDFCDYLRALVQEGKISKERIDLSVSRILRLKLELGLFENPYPRNDRFKKIGSPEHKAKALEAARESIVLMKNENALPLNSGKKIVVAGPVANLKRPLAGGWTLRWIPAEEEIYPKDMLTVFTALQKEFTGSNVSIANNADEIKSKAAGADALVLAVGEMPYAEGFGSIHDINLPQDQIDLVKAAQATGKPVILVIISGRPRVIASVYKDCKAVLFAGLPGFEGAQAIAEIISGKVNPSAKLSFNYPYAVNRLIPHNHKISEVTLAHEIENPIALMPFGTGLSYTTFEYSNLQLSDSVLSNANAEIKASVTVKNSGSREGKEAVLWFIQDEVASITRPVRDLKYYEKQTLKPGESKTFSFTIKPSQHLSFPNEKGEPLLEDGYFTVTVGNLKTRFKLKTSANIN</sequence>
<comment type="catalytic activity">
    <reaction evidence="1">
        <text>Hydrolysis of terminal, non-reducing beta-D-glucosyl residues with release of beta-D-glucose.</text>
        <dbReference type="EC" id="3.2.1.21"/>
    </reaction>
</comment>
<dbReference type="InterPro" id="IPR002772">
    <property type="entry name" value="Glyco_hydro_3_C"/>
</dbReference>
<evidence type="ECO:0000256" key="4">
    <source>
        <dbReference type="ARBA" id="ARBA00022729"/>
    </source>
</evidence>
<dbReference type="SMART" id="SM01217">
    <property type="entry name" value="Fn3_like"/>
    <property type="match status" value="1"/>
</dbReference>
<dbReference type="PANTHER" id="PTHR30620:SF16">
    <property type="entry name" value="LYSOSOMAL BETA GLUCOSIDASE"/>
    <property type="match status" value="1"/>
</dbReference>
<dbReference type="Pfam" id="PF00933">
    <property type="entry name" value="Glyco_hydro_3"/>
    <property type="match status" value="1"/>
</dbReference>
<feature type="domain" description="Fibronectin type III-like" evidence="7">
    <location>
        <begin position="687"/>
        <end position="757"/>
    </location>
</feature>
<accession>A0ABS5VXC4</accession>
<keyword evidence="9" id="KW-1185">Reference proteome</keyword>
<protein>
    <recommendedName>
        <fullName evidence="3">beta-glucosidase</fullName>
        <ecNumber evidence="3">3.2.1.21</ecNumber>
    </recommendedName>
</protein>
<evidence type="ECO:0000259" key="7">
    <source>
        <dbReference type="SMART" id="SM01217"/>
    </source>
</evidence>